<evidence type="ECO:0000256" key="2">
    <source>
        <dbReference type="ARBA" id="ARBA00022630"/>
    </source>
</evidence>
<evidence type="ECO:0000256" key="1">
    <source>
        <dbReference type="ARBA" id="ARBA00008366"/>
    </source>
</evidence>
<evidence type="ECO:0000313" key="7">
    <source>
        <dbReference type="Proteomes" id="UP000002593"/>
    </source>
</evidence>
<dbReference type="Pfam" id="PF00881">
    <property type="entry name" value="Nitroreductase"/>
    <property type="match status" value="1"/>
</dbReference>
<dbReference type="PIRSF" id="PIRSF005426">
    <property type="entry name" value="Frp"/>
    <property type="match status" value="1"/>
</dbReference>
<dbReference type="EMBL" id="CP000493">
    <property type="protein sequence ID" value="ABM80862.1"/>
    <property type="molecule type" value="Genomic_DNA"/>
</dbReference>
<dbReference type="KEGG" id="hbu:Hbut_1016"/>
<keyword evidence="2" id="KW-0285">Flavoprotein</keyword>
<keyword evidence="3" id="KW-0288">FMN</keyword>
<gene>
    <name evidence="6" type="ordered locus">Hbut_1016</name>
</gene>
<evidence type="ECO:0000313" key="6">
    <source>
        <dbReference type="EMBL" id="ABM80862.1"/>
    </source>
</evidence>
<feature type="domain" description="Nitroreductase" evidence="5">
    <location>
        <begin position="9"/>
        <end position="161"/>
    </location>
</feature>
<evidence type="ECO:0000259" key="5">
    <source>
        <dbReference type="Pfam" id="PF00881"/>
    </source>
</evidence>
<dbReference type="SUPFAM" id="SSF55469">
    <property type="entry name" value="FMN-dependent nitroreductase-like"/>
    <property type="match status" value="1"/>
</dbReference>
<name>A2BLK1_HYPBU</name>
<dbReference type="GeneID" id="4782330"/>
<sequence>MSCCIETISRHVSIRKYTDEPVKPEDLEAIVEAARRAPTSWGIQPFTVTIVTDGELKAKLAEAVGGQEHVAKAPVFLVFSVDYRKLAEAARIHGVEFAEPGLGHLLIGVVDAGIAAGWAALAAESLGYGIVFIALYSNPCRIAEILNLPEQVLPVVGLCVGRPAEKPSPKPRQPREVFAAENRYIALDEEAARKVAYVFGEKTQRIYSYVLSKGGYYEQVTRRLLECARRRGFRI</sequence>
<keyword evidence="4" id="KW-0560">Oxidoreductase</keyword>
<organism evidence="6 7">
    <name type="scientific">Hyperthermus butylicus (strain DSM 5456 / JCM 9403 / PLM1-5)</name>
    <dbReference type="NCBI Taxonomy" id="415426"/>
    <lineage>
        <taxon>Archaea</taxon>
        <taxon>Thermoproteota</taxon>
        <taxon>Thermoprotei</taxon>
        <taxon>Desulfurococcales</taxon>
        <taxon>Pyrodictiaceae</taxon>
        <taxon>Hyperthermus</taxon>
    </lineage>
</organism>
<dbReference type="Proteomes" id="UP000002593">
    <property type="component" value="Chromosome"/>
</dbReference>
<dbReference type="InterPro" id="IPR000415">
    <property type="entry name" value="Nitroreductase-like"/>
</dbReference>
<proteinExistence type="inferred from homology"/>
<dbReference type="PANTHER" id="PTHR43425:SF2">
    <property type="entry name" value="OXYGEN-INSENSITIVE NADPH NITROREDUCTASE"/>
    <property type="match status" value="1"/>
</dbReference>
<dbReference type="STRING" id="415426.Hbut_1016"/>
<dbReference type="PANTHER" id="PTHR43425">
    <property type="entry name" value="OXYGEN-INSENSITIVE NADPH NITROREDUCTASE"/>
    <property type="match status" value="1"/>
</dbReference>
<dbReference type="InterPro" id="IPR029479">
    <property type="entry name" value="Nitroreductase"/>
</dbReference>
<evidence type="ECO:0000256" key="3">
    <source>
        <dbReference type="ARBA" id="ARBA00022643"/>
    </source>
</evidence>
<dbReference type="EnsemblBacteria" id="ABM80862">
    <property type="protein sequence ID" value="ABM80862"/>
    <property type="gene ID" value="Hbut_1016"/>
</dbReference>
<evidence type="ECO:0000256" key="4">
    <source>
        <dbReference type="ARBA" id="ARBA00023002"/>
    </source>
</evidence>
<dbReference type="GO" id="GO:0016491">
    <property type="term" value="F:oxidoreductase activity"/>
    <property type="evidence" value="ECO:0007669"/>
    <property type="project" value="UniProtKB-KW"/>
</dbReference>
<dbReference type="Gene3D" id="3.40.109.10">
    <property type="entry name" value="NADH Oxidase"/>
    <property type="match status" value="1"/>
</dbReference>
<reference evidence="6 7" key="1">
    <citation type="journal article" date="2007" name="Archaea">
        <title>The genome of Hyperthermus butylicus: a sulfur-reducing, peptide fermenting, neutrophilic Crenarchaeote growing up to 108 degrees C.</title>
        <authorList>
            <person name="Brugger K."/>
            <person name="Chen L."/>
            <person name="Stark M."/>
            <person name="Zibat A."/>
            <person name="Redder P."/>
            <person name="Ruepp A."/>
            <person name="Awayez M."/>
            <person name="She Q."/>
            <person name="Garrett R.A."/>
            <person name="Klenk H.P."/>
        </authorList>
    </citation>
    <scope>NUCLEOTIDE SEQUENCE [LARGE SCALE GENOMIC DNA]</scope>
    <source>
        <strain evidence="7">DSM 5456 / JCM 9403 / PLM1-5</strain>
    </source>
</reference>
<dbReference type="eggNOG" id="arCOG00288">
    <property type="taxonomic scope" value="Archaea"/>
</dbReference>
<dbReference type="HOGENOM" id="CLU_070764_0_1_2"/>
<accession>A2BLK1</accession>
<protein>
    <submittedName>
        <fullName evidence="6">Nitroreductase</fullName>
    </submittedName>
</protein>
<dbReference type="AlphaFoldDB" id="A2BLK1"/>
<dbReference type="RefSeq" id="WP_011822180.1">
    <property type="nucleotide sequence ID" value="NC_008818.1"/>
</dbReference>
<comment type="similarity">
    <text evidence="1">Belongs to the flavin oxidoreductase frp family.</text>
</comment>
<keyword evidence="7" id="KW-1185">Reference proteome</keyword>
<dbReference type="InterPro" id="IPR016446">
    <property type="entry name" value="Flavin_OxRdtase_Frp"/>
</dbReference>
<dbReference type="OrthoDB" id="15216at2157"/>